<comment type="caution">
    <text evidence="2">The sequence shown here is derived from an EMBL/GenBank/DDBJ whole genome shotgun (WGS) entry which is preliminary data.</text>
</comment>
<accession>A0ABN1XU79</accession>
<dbReference type="SUPFAM" id="SSF102405">
    <property type="entry name" value="MCP/YpsA-like"/>
    <property type="match status" value="1"/>
</dbReference>
<dbReference type="Gene3D" id="3.40.50.450">
    <property type="match status" value="1"/>
</dbReference>
<feature type="domain" description="Smf/DprA SLOG" evidence="1">
    <location>
        <begin position="3"/>
        <end position="152"/>
    </location>
</feature>
<reference evidence="2 3" key="1">
    <citation type="journal article" date="2019" name="Int. J. Syst. Evol. Microbiol.">
        <title>The Global Catalogue of Microorganisms (GCM) 10K type strain sequencing project: providing services to taxonomists for standard genome sequencing and annotation.</title>
        <authorList>
            <consortium name="The Broad Institute Genomics Platform"/>
            <consortium name="The Broad Institute Genome Sequencing Center for Infectious Disease"/>
            <person name="Wu L."/>
            <person name="Ma J."/>
        </authorList>
    </citation>
    <scope>NUCLEOTIDE SEQUENCE [LARGE SCALE GENOMIC DNA]</scope>
    <source>
        <strain evidence="2 3">JCM 11896</strain>
    </source>
</reference>
<proteinExistence type="predicted"/>
<evidence type="ECO:0000313" key="3">
    <source>
        <dbReference type="Proteomes" id="UP001501414"/>
    </source>
</evidence>
<evidence type="ECO:0000313" key="2">
    <source>
        <dbReference type="EMBL" id="GAA1389998.1"/>
    </source>
</evidence>
<organism evidence="2 3">
    <name type="scientific">Pseudonocardia kongjuensis</name>
    <dbReference type="NCBI Taxonomy" id="102227"/>
    <lineage>
        <taxon>Bacteria</taxon>
        <taxon>Bacillati</taxon>
        <taxon>Actinomycetota</taxon>
        <taxon>Actinomycetes</taxon>
        <taxon>Pseudonocardiales</taxon>
        <taxon>Pseudonocardiaceae</taxon>
        <taxon>Pseudonocardia</taxon>
    </lineage>
</organism>
<sequence>MSRAITVTGTREVTSEPDAGLGAVFAAYLLPFTTSSSTVHLGGAAGIDTAALDWLAAHTGAALIVVVPCTVADQPEVAATAVRRWQRRGRLAGVVELGARRPGTGAFHARNRWMVDRSDLVIGFPRGDDPSSGTRYTLGHAARLGLPHLVVPV</sequence>
<dbReference type="Pfam" id="PF02481">
    <property type="entry name" value="DNA_processg_A"/>
    <property type="match status" value="1"/>
</dbReference>
<keyword evidence="3" id="KW-1185">Reference proteome</keyword>
<dbReference type="EMBL" id="BAAAJK010000010">
    <property type="protein sequence ID" value="GAA1389998.1"/>
    <property type="molecule type" value="Genomic_DNA"/>
</dbReference>
<dbReference type="InterPro" id="IPR057666">
    <property type="entry name" value="DrpA_SLOG"/>
</dbReference>
<gene>
    <name evidence="2" type="ORF">GCM10009613_29910</name>
</gene>
<protein>
    <recommendedName>
        <fullName evidence="1">Smf/DprA SLOG domain-containing protein</fullName>
    </recommendedName>
</protein>
<name>A0ABN1XU79_9PSEU</name>
<evidence type="ECO:0000259" key="1">
    <source>
        <dbReference type="Pfam" id="PF02481"/>
    </source>
</evidence>
<dbReference type="RefSeq" id="WP_344022692.1">
    <property type="nucleotide sequence ID" value="NZ_BAAAJK010000010.1"/>
</dbReference>
<dbReference type="Proteomes" id="UP001501414">
    <property type="component" value="Unassembled WGS sequence"/>
</dbReference>